<evidence type="ECO:0000313" key="3">
    <source>
        <dbReference type="Proteomes" id="UP000636505"/>
    </source>
</evidence>
<evidence type="ECO:0000256" key="1">
    <source>
        <dbReference type="SAM" id="Phobius"/>
    </source>
</evidence>
<evidence type="ECO:0000313" key="2">
    <source>
        <dbReference type="EMBL" id="MBE9076114.1"/>
    </source>
</evidence>
<feature type="transmembrane region" description="Helical" evidence="1">
    <location>
        <begin position="32"/>
        <end position="53"/>
    </location>
</feature>
<comment type="caution">
    <text evidence="2">The sequence shown here is derived from an EMBL/GenBank/DDBJ whole genome shotgun (WGS) entry which is preliminary data.</text>
</comment>
<keyword evidence="1" id="KW-0812">Transmembrane</keyword>
<dbReference type="EMBL" id="JADEXG010000003">
    <property type="protein sequence ID" value="MBE9076114.1"/>
    <property type="molecule type" value="Genomic_DNA"/>
</dbReference>
<keyword evidence="1" id="KW-0472">Membrane</keyword>
<proteinExistence type="predicted"/>
<keyword evidence="3" id="KW-1185">Reference proteome</keyword>
<dbReference type="Proteomes" id="UP000636505">
    <property type="component" value="Unassembled WGS sequence"/>
</dbReference>
<protein>
    <submittedName>
        <fullName evidence="2">Uncharacterized protein</fullName>
    </submittedName>
</protein>
<dbReference type="RefSeq" id="WP_193904854.1">
    <property type="nucleotide sequence ID" value="NZ_JADEXG010000003.1"/>
</dbReference>
<keyword evidence="1" id="KW-1133">Transmembrane helix</keyword>
<name>A0A8J7DQ89_9CYAN</name>
<reference evidence="2" key="1">
    <citation type="submission" date="2020-10" db="EMBL/GenBank/DDBJ databases">
        <authorList>
            <person name="Castelo-Branco R."/>
            <person name="Eusebio N."/>
            <person name="Adriana R."/>
            <person name="Vieira A."/>
            <person name="Brugerolle De Fraissinette N."/>
            <person name="Rezende De Castro R."/>
            <person name="Schneider M.P."/>
            <person name="Vasconcelos V."/>
            <person name="Leao P.N."/>
        </authorList>
    </citation>
    <scope>NUCLEOTIDE SEQUENCE</scope>
    <source>
        <strain evidence="2">LEGE 07310</strain>
    </source>
</reference>
<accession>A0A8J7DQ89</accession>
<sequence length="70" mass="7655">MENLVLVAGAIVVSVVAFMWLLRVVKATVKTALLVALILLGLQLFFGIGPGAIWDTIRDWLPNIGPLRDR</sequence>
<gene>
    <name evidence="2" type="ORF">IQ241_02195</name>
</gene>
<dbReference type="AlphaFoldDB" id="A0A8J7DQ89"/>
<feature type="transmembrane region" description="Helical" evidence="1">
    <location>
        <begin position="6"/>
        <end position="25"/>
    </location>
</feature>
<organism evidence="2 3">
    <name type="scientific">Vasconcelosia minhoensis LEGE 07310</name>
    <dbReference type="NCBI Taxonomy" id="915328"/>
    <lineage>
        <taxon>Bacteria</taxon>
        <taxon>Bacillati</taxon>
        <taxon>Cyanobacteriota</taxon>
        <taxon>Cyanophyceae</taxon>
        <taxon>Nodosilineales</taxon>
        <taxon>Cymatolegaceae</taxon>
        <taxon>Vasconcelosia</taxon>
        <taxon>Vasconcelosia minhoensis</taxon>
    </lineage>
</organism>